<protein>
    <submittedName>
        <fullName evidence="1">Uncharacterized protein</fullName>
    </submittedName>
</protein>
<sequence>MNSILFLEPSTGAVIFCGGPEVVKLRSFYLNRPDTFPLPLPLALEKQLVVRAYTVTCKHGCTISDGANGYDGIPIPFTVFGDRTFKTVPLNSWS</sequence>
<organism evidence="1 2">
    <name type="scientific">Albula glossodonta</name>
    <name type="common">roundjaw bonefish</name>
    <dbReference type="NCBI Taxonomy" id="121402"/>
    <lineage>
        <taxon>Eukaryota</taxon>
        <taxon>Metazoa</taxon>
        <taxon>Chordata</taxon>
        <taxon>Craniata</taxon>
        <taxon>Vertebrata</taxon>
        <taxon>Euteleostomi</taxon>
        <taxon>Actinopterygii</taxon>
        <taxon>Neopterygii</taxon>
        <taxon>Teleostei</taxon>
        <taxon>Albuliformes</taxon>
        <taxon>Albulidae</taxon>
        <taxon>Albula</taxon>
    </lineage>
</organism>
<keyword evidence="2" id="KW-1185">Reference proteome</keyword>
<evidence type="ECO:0000313" key="1">
    <source>
        <dbReference type="EMBL" id="KAG9346939.1"/>
    </source>
</evidence>
<comment type="caution">
    <text evidence="1">The sequence shown here is derived from an EMBL/GenBank/DDBJ whole genome shotgun (WGS) entry which is preliminary data.</text>
</comment>
<gene>
    <name evidence="1" type="ORF">JZ751_005866</name>
</gene>
<dbReference type="Proteomes" id="UP000824540">
    <property type="component" value="Unassembled WGS sequence"/>
</dbReference>
<reference evidence="1" key="1">
    <citation type="thesis" date="2021" institute="BYU ScholarsArchive" country="Provo, UT, USA">
        <title>Applications of and Algorithms for Genome Assembly and Genomic Analyses with an Emphasis on Marine Teleosts.</title>
        <authorList>
            <person name="Pickett B.D."/>
        </authorList>
    </citation>
    <scope>NUCLEOTIDE SEQUENCE</scope>
    <source>
        <strain evidence="1">HI-2016</strain>
    </source>
</reference>
<evidence type="ECO:0000313" key="2">
    <source>
        <dbReference type="Proteomes" id="UP000824540"/>
    </source>
</evidence>
<accession>A0A8T2P3Q9</accession>
<dbReference type="AlphaFoldDB" id="A0A8T2P3Q9"/>
<name>A0A8T2P3Q9_9TELE</name>
<dbReference type="EMBL" id="JAFBMS010000014">
    <property type="protein sequence ID" value="KAG9346939.1"/>
    <property type="molecule type" value="Genomic_DNA"/>
</dbReference>
<proteinExistence type="predicted"/>